<proteinExistence type="predicted"/>
<dbReference type="Proteomes" id="UP000265509">
    <property type="component" value="Unassembled WGS sequence"/>
</dbReference>
<dbReference type="InterPro" id="IPR016032">
    <property type="entry name" value="Sig_transdc_resp-reg_C-effctor"/>
</dbReference>
<keyword evidence="4" id="KW-1133">Transmembrane helix</keyword>
<dbReference type="SUPFAM" id="SSF48452">
    <property type="entry name" value="TPR-like"/>
    <property type="match status" value="1"/>
</dbReference>
<evidence type="ECO:0000256" key="2">
    <source>
        <dbReference type="PROSITE-ProRule" id="PRU00339"/>
    </source>
</evidence>
<dbReference type="InterPro" id="IPR001867">
    <property type="entry name" value="OmpR/PhoB-type_DNA-bd"/>
</dbReference>
<dbReference type="InterPro" id="IPR011990">
    <property type="entry name" value="TPR-like_helical_dom_sf"/>
</dbReference>
<reference evidence="6 7" key="1">
    <citation type="submission" date="2018-07" db="EMBL/GenBank/DDBJ databases">
        <title>Halioglobus sp. genome submission.</title>
        <authorList>
            <person name="Ye M.-Q."/>
            <person name="Du Z.-J."/>
        </authorList>
    </citation>
    <scope>NUCLEOTIDE SEQUENCE [LARGE SCALE GENOMIC DNA]</scope>
    <source>
        <strain evidence="6 7">U0301</strain>
    </source>
</reference>
<keyword evidence="4" id="KW-0472">Membrane</keyword>
<dbReference type="EMBL" id="QRAN01000005">
    <property type="protein sequence ID" value="RLQ22527.1"/>
    <property type="molecule type" value="Genomic_DNA"/>
</dbReference>
<evidence type="ECO:0000313" key="7">
    <source>
        <dbReference type="Proteomes" id="UP000265509"/>
    </source>
</evidence>
<dbReference type="PROSITE" id="PS50005">
    <property type="entry name" value="TPR"/>
    <property type="match status" value="1"/>
</dbReference>
<feature type="domain" description="OmpR/PhoB-type" evidence="5">
    <location>
        <begin position="40"/>
        <end position="137"/>
    </location>
</feature>
<dbReference type="AlphaFoldDB" id="A0A3L7DY54"/>
<evidence type="ECO:0000256" key="3">
    <source>
        <dbReference type="PROSITE-ProRule" id="PRU01091"/>
    </source>
</evidence>
<name>A0A3L7DY54_9GAMM</name>
<dbReference type="OrthoDB" id="1971692at2"/>
<dbReference type="SUPFAM" id="SSF46894">
    <property type="entry name" value="C-terminal effector domain of the bipartite response regulators"/>
    <property type="match status" value="1"/>
</dbReference>
<organism evidence="6 7">
    <name type="scientific">Seongchinamella sediminis</name>
    <dbReference type="NCBI Taxonomy" id="2283635"/>
    <lineage>
        <taxon>Bacteria</taxon>
        <taxon>Pseudomonadati</taxon>
        <taxon>Pseudomonadota</taxon>
        <taxon>Gammaproteobacteria</taxon>
        <taxon>Cellvibrionales</taxon>
        <taxon>Halieaceae</taxon>
        <taxon>Seongchinamella</taxon>
    </lineage>
</organism>
<dbReference type="InterPro" id="IPR019734">
    <property type="entry name" value="TPR_rpt"/>
</dbReference>
<dbReference type="GO" id="GO:0006355">
    <property type="term" value="P:regulation of DNA-templated transcription"/>
    <property type="evidence" value="ECO:0007669"/>
    <property type="project" value="InterPro"/>
</dbReference>
<dbReference type="Gene3D" id="1.10.10.10">
    <property type="entry name" value="Winged helix-like DNA-binding domain superfamily/Winged helix DNA-binding domain"/>
    <property type="match status" value="1"/>
</dbReference>
<dbReference type="GO" id="GO:0000160">
    <property type="term" value="P:phosphorelay signal transduction system"/>
    <property type="evidence" value="ECO:0007669"/>
    <property type="project" value="InterPro"/>
</dbReference>
<evidence type="ECO:0000256" key="4">
    <source>
        <dbReference type="SAM" id="Phobius"/>
    </source>
</evidence>
<keyword evidence="7" id="KW-1185">Reference proteome</keyword>
<protein>
    <recommendedName>
        <fullName evidence="5">OmpR/PhoB-type domain-containing protein</fullName>
    </recommendedName>
</protein>
<dbReference type="Gene3D" id="3.40.50.10070">
    <property type="entry name" value="TolB, N-terminal domain"/>
    <property type="match status" value="1"/>
</dbReference>
<dbReference type="CDD" id="cd00383">
    <property type="entry name" value="trans_reg_C"/>
    <property type="match status" value="1"/>
</dbReference>
<keyword evidence="1 3" id="KW-0238">DNA-binding</keyword>
<evidence type="ECO:0000256" key="1">
    <source>
        <dbReference type="ARBA" id="ARBA00023125"/>
    </source>
</evidence>
<accession>A0A3L7DY54</accession>
<dbReference type="GO" id="GO:0003677">
    <property type="term" value="F:DNA binding"/>
    <property type="evidence" value="ECO:0007669"/>
    <property type="project" value="UniProtKB-UniRule"/>
</dbReference>
<dbReference type="SMART" id="SM00862">
    <property type="entry name" value="Trans_reg_C"/>
    <property type="match status" value="1"/>
</dbReference>
<feature type="repeat" description="TPR" evidence="2">
    <location>
        <begin position="418"/>
        <end position="451"/>
    </location>
</feature>
<gene>
    <name evidence="6" type="ORF">DWB85_05930</name>
</gene>
<evidence type="ECO:0000313" key="6">
    <source>
        <dbReference type="EMBL" id="RLQ22527.1"/>
    </source>
</evidence>
<keyword evidence="4" id="KW-0812">Transmembrane</keyword>
<dbReference type="Pfam" id="PF00486">
    <property type="entry name" value="Trans_reg_C"/>
    <property type="match status" value="1"/>
</dbReference>
<sequence>MIAAPRCADSLLTDAVAASKQTGQGSDWAGGQQVARSAGAVSRQFGGWKFNADTGDLHGADGVVRLEPKVAALLSYLLDHQHQLISRDELIATVWDGRSVSDDAITRCVSILRQLLSPDDKQGYIETVVRKGYIAHFPPPAEGEASQSPPVRKRFLWLAAVASAVVFALVLLFDSPGGAPVELRQDRLPGPPLVAVLPFATASDSGESAFLADGMFEDLLTQLSKLQALRVISSTSTREYRNVARNLRQIGAELGADFIIEGNVQIAGERLRINAQLIDARSDEHVWAQRYDRDLTLANVFDIQSEIASAIAGEMKATLTRADQLQLALIPTDNMAAYRAYHRAIHMRDTIGYSVLGTPQYIEALEEAVALDPTFSRALAELASTLAFANFQGKQPELTRRAEQVLEQLQRVAPGSADHLIGQAAYVYYTLRDFDRAHDILSQALQLSPSNIWALQMKSWVERRQGDFDAYVSTRYETRRLDPRDPERTDELLLALLVTHRYREAWTESTASGLQSFRIGHTRLLQRYSRDRDMGRFQAGVDQLCQRYREADCGWNEYVANRDYARALAVLSLPDEADLPAPDSGSARRWLYTVWLTGDSTALTHRLPDWKQQLATSLETVKPYHRSPLYLSLALIAIAERDAAAARQWIQRWEHNTPVDRAERMNRRHDACRVLGMAADAAAAAQCIGVGLAEASLVMPFMEPWLPFYDSVRQSPEFAALLAQLESSGS</sequence>
<dbReference type="PROSITE" id="PS51755">
    <property type="entry name" value="OMPR_PHOB"/>
    <property type="match status" value="1"/>
</dbReference>
<evidence type="ECO:0000259" key="5">
    <source>
        <dbReference type="PROSITE" id="PS51755"/>
    </source>
</evidence>
<feature type="transmembrane region" description="Helical" evidence="4">
    <location>
        <begin position="155"/>
        <end position="173"/>
    </location>
</feature>
<comment type="caution">
    <text evidence="6">The sequence shown here is derived from an EMBL/GenBank/DDBJ whole genome shotgun (WGS) entry which is preliminary data.</text>
</comment>
<keyword evidence="2" id="KW-0802">TPR repeat</keyword>
<feature type="DNA-binding region" description="OmpR/PhoB-type" evidence="3">
    <location>
        <begin position="40"/>
        <end position="137"/>
    </location>
</feature>
<dbReference type="Gene3D" id="1.25.40.10">
    <property type="entry name" value="Tetratricopeptide repeat domain"/>
    <property type="match status" value="1"/>
</dbReference>
<dbReference type="InterPro" id="IPR036388">
    <property type="entry name" value="WH-like_DNA-bd_sf"/>
</dbReference>